<dbReference type="Pfam" id="PF00300">
    <property type="entry name" value="His_Phos_1"/>
    <property type="match status" value="1"/>
</dbReference>
<dbReference type="GO" id="GO:0005737">
    <property type="term" value="C:cytoplasm"/>
    <property type="evidence" value="ECO:0007669"/>
    <property type="project" value="TreeGrafter"/>
</dbReference>
<evidence type="ECO:0000256" key="2">
    <source>
        <dbReference type="PIRSR" id="PIRSR613078-2"/>
    </source>
</evidence>
<feature type="active site" description="Proton donor/acceptor" evidence="1">
    <location>
        <position position="91"/>
    </location>
</feature>
<reference evidence="3" key="1">
    <citation type="submission" date="2021-03" db="EMBL/GenBank/DDBJ databases">
        <title>Genome sequencing and assembly of Tianweitania sediminis.</title>
        <authorList>
            <person name="Chhetri G."/>
        </authorList>
    </citation>
    <scope>NUCLEOTIDE SEQUENCE</scope>
    <source>
        <strain evidence="3">Z8</strain>
    </source>
</reference>
<dbReference type="PANTHER" id="PTHR48100:SF59">
    <property type="entry name" value="ADENOSYLCOBALAMIN_ALPHA-RIBAZOLE PHOSPHATASE"/>
    <property type="match status" value="1"/>
</dbReference>
<dbReference type="PROSITE" id="PS00175">
    <property type="entry name" value="PG_MUTASE"/>
    <property type="match status" value="1"/>
</dbReference>
<dbReference type="InterPro" id="IPR001345">
    <property type="entry name" value="PG/BPGM_mutase_AS"/>
</dbReference>
<dbReference type="EMBL" id="JAGIYY010000002">
    <property type="protein sequence ID" value="MBP0438778.1"/>
    <property type="molecule type" value="Genomic_DNA"/>
</dbReference>
<feature type="active site" description="Tele-phosphohistidine intermediate" evidence="1">
    <location>
        <position position="11"/>
    </location>
</feature>
<dbReference type="SUPFAM" id="SSF53254">
    <property type="entry name" value="Phosphoglycerate mutase-like"/>
    <property type="match status" value="1"/>
</dbReference>
<dbReference type="Gene3D" id="3.40.50.1240">
    <property type="entry name" value="Phosphoglycerate mutase-like"/>
    <property type="match status" value="1"/>
</dbReference>
<gene>
    <name evidence="3" type="ORF">J5Y06_08970</name>
</gene>
<name>A0A8J7R1B8_9HYPH</name>
<dbReference type="PANTHER" id="PTHR48100">
    <property type="entry name" value="BROAD-SPECIFICITY PHOSPHATASE YOR283W-RELATED"/>
    <property type="match status" value="1"/>
</dbReference>
<dbReference type="CDD" id="cd07067">
    <property type="entry name" value="HP_PGM_like"/>
    <property type="match status" value="1"/>
</dbReference>
<dbReference type="RefSeq" id="WP_209334795.1">
    <property type="nucleotide sequence ID" value="NZ_JAGIYY010000002.1"/>
</dbReference>
<dbReference type="InterPro" id="IPR029033">
    <property type="entry name" value="His_PPase_superfam"/>
</dbReference>
<sequence length="196" mass="22440">MTRPLCYIVRHGQTDWNAEHRLQGQADRDINETGRSQATNNGLRLKDLVSDPATFDFVASPMLRTRHTMERVRTAMGLDPRGYRTDPRLMELNFGDWQGFTFAELEQRTPGLRAARNRDKWNYVPPGDGAESYAMLTQRIASWLPEIAQPTICVAHGGVIRALFRLLDAADEEEASRMDVPQDRILRMEAGRLEWL</sequence>
<dbReference type="AlphaFoldDB" id="A0A8J7R1B8"/>
<dbReference type="InterPro" id="IPR013078">
    <property type="entry name" value="His_Pase_superF_clade-1"/>
</dbReference>
<protein>
    <submittedName>
        <fullName evidence="3">Histidine phosphatase family protein</fullName>
    </submittedName>
</protein>
<dbReference type="InterPro" id="IPR050275">
    <property type="entry name" value="PGM_Phosphatase"/>
</dbReference>
<keyword evidence="4" id="KW-1185">Reference proteome</keyword>
<dbReference type="GO" id="GO:0016791">
    <property type="term" value="F:phosphatase activity"/>
    <property type="evidence" value="ECO:0007669"/>
    <property type="project" value="TreeGrafter"/>
</dbReference>
<organism evidence="3 4">
    <name type="scientific">Tianweitania sediminis</name>
    <dbReference type="NCBI Taxonomy" id="1502156"/>
    <lineage>
        <taxon>Bacteria</taxon>
        <taxon>Pseudomonadati</taxon>
        <taxon>Pseudomonadota</taxon>
        <taxon>Alphaproteobacteria</taxon>
        <taxon>Hyphomicrobiales</taxon>
        <taxon>Phyllobacteriaceae</taxon>
        <taxon>Tianweitania</taxon>
    </lineage>
</organism>
<proteinExistence type="predicted"/>
<feature type="binding site" evidence="2">
    <location>
        <begin position="10"/>
        <end position="17"/>
    </location>
    <ligand>
        <name>substrate</name>
    </ligand>
</feature>
<comment type="caution">
    <text evidence="3">The sequence shown here is derived from an EMBL/GenBank/DDBJ whole genome shotgun (WGS) entry which is preliminary data.</text>
</comment>
<evidence type="ECO:0000313" key="4">
    <source>
        <dbReference type="Proteomes" id="UP000666240"/>
    </source>
</evidence>
<feature type="binding site" evidence="2">
    <location>
        <position position="64"/>
    </location>
    <ligand>
        <name>substrate</name>
    </ligand>
</feature>
<dbReference type="Proteomes" id="UP000666240">
    <property type="component" value="Unassembled WGS sequence"/>
</dbReference>
<evidence type="ECO:0000313" key="3">
    <source>
        <dbReference type="EMBL" id="MBP0438778.1"/>
    </source>
</evidence>
<dbReference type="SMART" id="SM00855">
    <property type="entry name" value="PGAM"/>
    <property type="match status" value="1"/>
</dbReference>
<evidence type="ECO:0000256" key="1">
    <source>
        <dbReference type="PIRSR" id="PIRSR613078-1"/>
    </source>
</evidence>
<accession>A0A8J7R1B8</accession>
<dbReference type="PIRSF" id="PIRSF000709">
    <property type="entry name" value="6PFK_2-Ptase"/>
    <property type="match status" value="1"/>
</dbReference>